<keyword evidence="4" id="KW-1185">Reference proteome</keyword>
<name>F0SEM9_PSESL</name>
<dbReference type="RefSeq" id="WP_013632418.1">
    <property type="nucleotide sequence ID" value="NC_015177.1"/>
</dbReference>
<dbReference type="AlphaFoldDB" id="F0SEM9"/>
<dbReference type="GO" id="GO:0005524">
    <property type="term" value="F:ATP binding"/>
    <property type="evidence" value="ECO:0007669"/>
    <property type="project" value="InterPro"/>
</dbReference>
<evidence type="ECO:0000313" key="3">
    <source>
        <dbReference type="EMBL" id="ADY51919.1"/>
    </source>
</evidence>
<dbReference type="OrthoDB" id="9804126at2"/>
<proteinExistence type="predicted"/>
<keyword evidence="3" id="KW-0436">Ligase</keyword>
<dbReference type="InterPro" id="IPR036565">
    <property type="entry name" value="Mur-like_cat_sf"/>
</dbReference>
<dbReference type="SUPFAM" id="SSF53623">
    <property type="entry name" value="MurD-like peptide ligases, catalytic domain"/>
    <property type="match status" value="1"/>
</dbReference>
<protein>
    <submittedName>
        <fullName evidence="3">Mur ligase middle domain protein</fullName>
    </submittedName>
</protein>
<organism evidence="3 4">
    <name type="scientific">Pseudopedobacter saltans (strain ATCC 51119 / DSM 12145 / JCM 21818 / CCUG 39354 / LMG 10337 / NBRC 100064 / NCIMB 13643)</name>
    <name type="common">Pedobacter saltans</name>
    <dbReference type="NCBI Taxonomy" id="762903"/>
    <lineage>
        <taxon>Bacteria</taxon>
        <taxon>Pseudomonadati</taxon>
        <taxon>Bacteroidota</taxon>
        <taxon>Sphingobacteriia</taxon>
        <taxon>Sphingobacteriales</taxon>
        <taxon>Sphingobacteriaceae</taxon>
        <taxon>Pseudopedobacter</taxon>
    </lineage>
</organism>
<dbReference type="Gene3D" id="3.90.190.20">
    <property type="entry name" value="Mur ligase, C-terminal domain"/>
    <property type="match status" value="1"/>
</dbReference>
<dbReference type="eggNOG" id="COG0773">
    <property type="taxonomic scope" value="Bacteria"/>
</dbReference>
<dbReference type="EMBL" id="CP002545">
    <property type="protein sequence ID" value="ADY51919.1"/>
    <property type="molecule type" value="Genomic_DNA"/>
</dbReference>
<reference evidence="4" key="2">
    <citation type="submission" date="2011-02" db="EMBL/GenBank/DDBJ databases">
        <title>The complete genome of Pedobacter saltans DSM 12145.</title>
        <authorList>
            <consortium name="US DOE Joint Genome Institute (JGI-PGF)"/>
            <person name="Lucas S."/>
            <person name="Copeland A."/>
            <person name="Lapidus A."/>
            <person name="Bruce D."/>
            <person name="Goodwin L."/>
            <person name="Pitluck S."/>
            <person name="Kyrpides N."/>
            <person name="Mavromatis K."/>
            <person name="Pagani I."/>
            <person name="Ivanova N."/>
            <person name="Ovchinnikova G."/>
            <person name="Lu M."/>
            <person name="Detter J.C."/>
            <person name="Han C."/>
            <person name="Land M."/>
            <person name="Hauser L."/>
            <person name="Markowitz V."/>
            <person name="Cheng J.-F."/>
            <person name="Hugenholtz P."/>
            <person name="Woyke T."/>
            <person name="Wu D."/>
            <person name="Tindall B."/>
            <person name="Pomrenke H.G."/>
            <person name="Brambilla E."/>
            <person name="Klenk H.-P."/>
            <person name="Eisen J.A."/>
        </authorList>
    </citation>
    <scope>NUCLEOTIDE SEQUENCE [LARGE SCALE GENOMIC DNA]</scope>
    <source>
        <strain evidence="4">ATCC 51119 / DSM 12145 / JCM 21818 / LMG 10337 / NBRC 100064 / NCIMB 13643</strain>
    </source>
</reference>
<evidence type="ECO:0000259" key="2">
    <source>
        <dbReference type="Pfam" id="PF08245"/>
    </source>
</evidence>
<dbReference type="PANTHER" id="PTHR43445">
    <property type="entry name" value="UDP-N-ACETYLMURAMATE--L-ALANINE LIGASE-RELATED"/>
    <property type="match status" value="1"/>
</dbReference>
<dbReference type="InterPro" id="IPR050061">
    <property type="entry name" value="MurCDEF_pg_biosynth"/>
</dbReference>
<dbReference type="SUPFAM" id="SSF53244">
    <property type="entry name" value="MurD-like peptide ligases, peptide-binding domain"/>
    <property type="match status" value="1"/>
</dbReference>
<dbReference type="InterPro" id="IPR036615">
    <property type="entry name" value="Mur_ligase_C_dom_sf"/>
</dbReference>
<gene>
    <name evidence="3" type="ordered locus">Pedsa_1352</name>
</gene>
<dbReference type="Gene3D" id="3.40.50.720">
    <property type="entry name" value="NAD(P)-binding Rossmann-like Domain"/>
    <property type="match status" value="1"/>
</dbReference>
<dbReference type="HOGENOM" id="CLU_028104_0_2_10"/>
<dbReference type="KEGG" id="psn:Pedsa_1352"/>
<feature type="domain" description="Mur ligase N-terminal catalytic" evidence="1">
    <location>
        <begin position="3"/>
        <end position="101"/>
    </location>
</feature>
<dbReference type="GO" id="GO:0016881">
    <property type="term" value="F:acid-amino acid ligase activity"/>
    <property type="evidence" value="ECO:0007669"/>
    <property type="project" value="InterPro"/>
</dbReference>
<dbReference type="Proteomes" id="UP000000310">
    <property type="component" value="Chromosome"/>
</dbReference>
<dbReference type="InterPro" id="IPR000713">
    <property type="entry name" value="Mur_ligase_N"/>
</dbReference>
<dbReference type="Pfam" id="PF01225">
    <property type="entry name" value="Mur_ligase"/>
    <property type="match status" value="1"/>
</dbReference>
<evidence type="ECO:0000313" key="4">
    <source>
        <dbReference type="Proteomes" id="UP000000310"/>
    </source>
</evidence>
<reference evidence="3 4" key="1">
    <citation type="journal article" date="2011" name="Stand. Genomic Sci.">
        <title>Complete genome sequence of the gliding, heparinolytic Pedobacter saltans type strain (113).</title>
        <authorList>
            <person name="Liolios K."/>
            <person name="Sikorski J."/>
            <person name="Lu M."/>
            <person name="Nolan M."/>
            <person name="Lapidus A."/>
            <person name="Lucas S."/>
            <person name="Hammon N."/>
            <person name="Deshpande S."/>
            <person name="Cheng J.F."/>
            <person name="Tapia R."/>
            <person name="Han C."/>
            <person name="Goodwin L."/>
            <person name="Pitluck S."/>
            <person name="Huntemann M."/>
            <person name="Ivanova N."/>
            <person name="Pagani I."/>
            <person name="Mavromatis K."/>
            <person name="Ovchinikova G."/>
            <person name="Pati A."/>
            <person name="Chen A."/>
            <person name="Palaniappan K."/>
            <person name="Land M."/>
            <person name="Hauser L."/>
            <person name="Brambilla E.M."/>
            <person name="Kotsyurbenko O."/>
            <person name="Rohde M."/>
            <person name="Tindall B.J."/>
            <person name="Abt B."/>
            <person name="Goker M."/>
            <person name="Detter J.C."/>
            <person name="Woyke T."/>
            <person name="Bristow J."/>
            <person name="Eisen J.A."/>
            <person name="Markowitz V."/>
            <person name="Hugenholtz P."/>
            <person name="Klenk H.P."/>
            <person name="Kyrpides N.C."/>
        </authorList>
    </citation>
    <scope>NUCLEOTIDE SEQUENCE [LARGE SCALE GENOMIC DNA]</scope>
    <source>
        <strain evidence="4">ATCC 51119 / DSM 12145 / JCM 21818 / LMG 10337 / NBRC 100064 / NCIMB 13643</strain>
    </source>
</reference>
<feature type="domain" description="Mur ligase central" evidence="2">
    <location>
        <begin position="108"/>
        <end position="283"/>
    </location>
</feature>
<dbReference type="STRING" id="762903.Pedsa_1352"/>
<dbReference type="InterPro" id="IPR013221">
    <property type="entry name" value="Mur_ligase_cen"/>
</dbReference>
<dbReference type="PANTHER" id="PTHR43445:SF5">
    <property type="entry name" value="UDP-N-ACETYLMURAMATE--L-ALANYL-GAMMA-D-GLUTAMYL-MESO-2,6-DIAMINOHEPTANDIOATE LIGASE"/>
    <property type="match status" value="1"/>
</dbReference>
<dbReference type="SUPFAM" id="SSF51984">
    <property type="entry name" value="MurCD N-terminal domain"/>
    <property type="match status" value="1"/>
</dbReference>
<sequence>MRVHFIAVGGAAMHNLAIALHLKGYQVTGSDDAIYEPSKSRLQKHGLLPEVFGWYPEKINKGIDAIILGMHAKADNPELIKAQELDLPVYSYPEYIYEQSRDKTRVVVGGSHGKTTITSMVLHVLKQISFDFDYLVGAQIEGFDNMVKLSDAPCIIIEGDEYLASPIDRRPKFHLYKANIGVISGIAWDHVNVFPTFENYKEQFSGFIDTIQEKGTLIYCEEDEVLSDLIKKHKIHNKIKFLPYKALDSEVKEGNTYLKLDENRELEIGVFGKHNLMNLNAAKLICNELGISDEQFFNAIVSFKGASKRLEKMAESDDTIVFRDFAHSPSKLKATVGAVKNQFSNRDLVALIELHTFSSVNKDFISEYKDSMKAADVKIVFVDETNLIQKKVDPISESQIKEAFNDRDIIFFNNSSSLERYLLELNILNEYNVLLMSSGNFGGIDLVTLSKKILKNRKKY</sequence>
<dbReference type="Gene3D" id="3.40.1190.10">
    <property type="entry name" value="Mur-like, catalytic domain"/>
    <property type="match status" value="1"/>
</dbReference>
<accession>F0SEM9</accession>
<evidence type="ECO:0000259" key="1">
    <source>
        <dbReference type="Pfam" id="PF01225"/>
    </source>
</evidence>
<dbReference type="Pfam" id="PF08245">
    <property type="entry name" value="Mur_ligase_M"/>
    <property type="match status" value="1"/>
</dbReference>